<protein>
    <submittedName>
        <fullName evidence="1">CLUMA_CG005867, isoform A</fullName>
    </submittedName>
</protein>
<proteinExistence type="predicted"/>
<dbReference type="EMBL" id="CVRI01000025">
    <property type="protein sequence ID" value="CRK92312.1"/>
    <property type="molecule type" value="Genomic_DNA"/>
</dbReference>
<sequence>MTEHKSMTSGWGKWENFTNLILLLKLCINVDSTFRSLMHERGFIDHLCRPHELNFIARCILAELEFNLYSVSCYHNTTSVHCRTSDCDVSTFDAPTCM</sequence>
<keyword evidence="2" id="KW-1185">Reference proteome</keyword>
<evidence type="ECO:0000313" key="2">
    <source>
        <dbReference type="Proteomes" id="UP000183832"/>
    </source>
</evidence>
<name>A0A1J1HW69_9DIPT</name>
<reference evidence="1 2" key="1">
    <citation type="submission" date="2015-04" db="EMBL/GenBank/DDBJ databases">
        <authorList>
            <person name="Syromyatnikov M.Y."/>
            <person name="Popov V.N."/>
        </authorList>
    </citation>
    <scope>NUCLEOTIDE SEQUENCE [LARGE SCALE GENOMIC DNA]</scope>
</reference>
<dbReference type="AlphaFoldDB" id="A0A1J1HW69"/>
<gene>
    <name evidence="1" type="ORF">CLUMA_CG005867</name>
</gene>
<dbReference type="Proteomes" id="UP000183832">
    <property type="component" value="Unassembled WGS sequence"/>
</dbReference>
<accession>A0A1J1HW69</accession>
<evidence type="ECO:0000313" key="1">
    <source>
        <dbReference type="EMBL" id="CRK92312.1"/>
    </source>
</evidence>
<organism evidence="1 2">
    <name type="scientific">Clunio marinus</name>
    <dbReference type="NCBI Taxonomy" id="568069"/>
    <lineage>
        <taxon>Eukaryota</taxon>
        <taxon>Metazoa</taxon>
        <taxon>Ecdysozoa</taxon>
        <taxon>Arthropoda</taxon>
        <taxon>Hexapoda</taxon>
        <taxon>Insecta</taxon>
        <taxon>Pterygota</taxon>
        <taxon>Neoptera</taxon>
        <taxon>Endopterygota</taxon>
        <taxon>Diptera</taxon>
        <taxon>Nematocera</taxon>
        <taxon>Chironomoidea</taxon>
        <taxon>Chironomidae</taxon>
        <taxon>Clunio</taxon>
    </lineage>
</organism>